<dbReference type="InterPro" id="IPR050259">
    <property type="entry name" value="SDR"/>
</dbReference>
<dbReference type="Proteomes" id="UP000219482">
    <property type="component" value="Unassembled WGS sequence"/>
</dbReference>
<dbReference type="PANTHER" id="PTHR42879:SF6">
    <property type="entry name" value="NADPH-DEPENDENT REDUCTASE BACG"/>
    <property type="match status" value="1"/>
</dbReference>
<sequence length="263" mass="27512">MDLELTGRVALVTAASKGLGRATATQLAADGARVMISSRGEEELASTAAEIAQATGAQVEYCAADVSDAADLARLLEETQRRLGPVDVLVANAGGPPPGGFTALDDDDKWYLAHELNLMSTVRLIRGVLPHMREQKWGRIAVVTSSSIKQPIENLLLSNTYRVAVVGLAKSLAIEFAPDGVLINTVGPGRIATDRVAALDANKAEQTGASVEQVRAASEKGIPMGRYGDPAEFGRVAAFLVSGANTYTTGQNLLVDGGMVRAI</sequence>
<reference evidence="4" key="1">
    <citation type="submission" date="2017-09" db="EMBL/GenBank/DDBJ databases">
        <authorList>
            <person name="Varghese N."/>
            <person name="Submissions S."/>
        </authorList>
    </citation>
    <scope>NUCLEOTIDE SEQUENCE [LARGE SCALE GENOMIC DNA]</scope>
    <source>
        <strain evidence="4">DSM 44270</strain>
    </source>
</reference>
<dbReference type="FunFam" id="3.40.50.720:FF:000084">
    <property type="entry name" value="Short-chain dehydrogenase reductase"/>
    <property type="match status" value="1"/>
</dbReference>
<dbReference type="OrthoDB" id="9786435at2"/>
<keyword evidence="2" id="KW-0560">Oxidoreductase</keyword>
<accession>A0A286GTT9</accession>
<dbReference type="AlphaFoldDB" id="A0A286GTT9"/>
<keyword evidence="4" id="KW-1185">Reference proteome</keyword>
<dbReference type="PANTHER" id="PTHR42879">
    <property type="entry name" value="3-OXOACYL-(ACYL-CARRIER-PROTEIN) REDUCTASE"/>
    <property type="match status" value="1"/>
</dbReference>
<dbReference type="SUPFAM" id="SSF51735">
    <property type="entry name" value="NAD(P)-binding Rossmann-fold domains"/>
    <property type="match status" value="1"/>
</dbReference>
<dbReference type="CDD" id="cd05344">
    <property type="entry name" value="BKR_like_SDR_like"/>
    <property type="match status" value="1"/>
</dbReference>
<name>A0A286GTT9_9ACTN</name>
<dbReference type="InterPro" id="IPR036291">
    <property type="entry name" value="NAD(P)-bd_dom_sf"/>
</dbReference>
<dbReference type="EMBL" id="OCNK01000002">
    <property type="protein sequence ID" value="SOD98973.1"/>
    <property type="molecule type" value="Genomic_DNA"/>
</dbReference>
<dbReference type="Gene3D" id="3.40.50.720">
    <property type="entry name" value="NAD(P)-binding Rossmann-like Domain"/>
    <property type="match status" value="1"/>
</dbReference>
<dbReference type="InterPro" id="IPR002347">
    <property type="entry name" value="SDR_fam"/>
</dbReference>
<dbReference type="PRINTS" id="PR00081">
    <property type="entry name" value="GDHRDH"/>
</dbReference>
<gene>
    <name evidence="3" type="ORF">SAMN06272739_2116</name>
</gene>
<evidence type="ECO:0000313" key="4">
    <source>
        <dbReference type="Proteomes" id="UP000219482"/>
    </source>
</evidence>
<dbReference type="RefSeq" id="WP_097183805.1">
    <property type="nucleotide sequence ID" value="NZ_OCNK01000002.1"/>
</dbReference>
<proteinExistence type="inferred from homology"/>
<evidence type="ECO:0000313" key="3">
    <source>
        <dbReference type="EMBL" id="SOD98973.1"/>
    </source>
</evidence>
<comment type="similarity">
    <text evidence="1">Belongs to the short-chain dehydrogenases/reductases (SDR) family.</text>
</comment>
<evidence type="ECO:0000256" key="1">
    <source>
        <dbReference type="ARBA" id="ARBA00006484"/>
    </source>
</evidence>
<evidence type="ECO:0000256" key="2">
    <source>
        <dbReference type="ARBA" id="ARBA00023002"/>
    </source>
</evidence>
<organism evidence="3 4">
    <name type="scientific">Blastococcus haudaquaticus</name>
    <dbReference type="NCBI Taxonomy" id="1938745"/>
    <lineage>
        <taxon>Bacteria</taxon>
        <taxon>Bacillati</taxon>
        <taxon>Actinomycetota</taxon>
        <taxon>Actinomycetes</taxon>
        <taxon>Geodermatophilales</taxon>
        <taxon>Geodermatophilaceae</taxon>
        <taxon>Blastococcus</taxon>
    </lineage>
</organism>
<dbReference type="Pfam" id="PF13561">
    <property type="entry name" value="adh_short_C2"/>
    <property type="match status" value="1"/>
</dbReference>
<dbReference type="GO" id="GO:0016491">
    <property type="term" value="F:oxidoreductase activity"/>
    <property type="evidence" value="ECO:0007669"/>
    <property type="project" value="UniProtKB-KW"/>
</dbReference>
<protein>
    <submittedName>
        <fullName evidence="3">3-oxoacyl-[acyl-carrier protein] reductase</fullName>
    </submittedName>
</protein>